<comment type="similarity">
    <text evidence="1">Belongs to the protein kinase superfamily. CAMK Ser/Thr protein kinase family. PIM subfamily.</text>
</comment>
<dbReference type="InterPro" id="IPR000719">
    <property type="entry name" value="Prot_kinase_dom"/>
</dbReference>
<feature type="compositionally biased region" description="Basic and acidic residues" evidence="12">
    <location>
        <begin position="283"/>
        <end position="304"/>
    </location>
</feature>
<proteinExistence type="inferred from homology"/>
<dbReference type="InterPro" id="IPR008271">
    <property type="entry name" value="Ser/Thr_kinase_AS"/>
</dbReference>
<dbReference type="GO" id="GO:0043066">
    <property type="term" value="P:negative regulation of apoptotic process"/>
    <property type="evidence" value="ECO:0007669"/>
    <property type="project" value="TreeGrafter"/>
</dbReference>
<dbReference type="PANTHER" id="PTHR22984">
    <property type="entry name" value="SERINE/THREONINE-PROTEIN KINASE PIM"/>
    <property type="match status" value="1"/>
</dbReference>
<dbReference type="Gene3D" id="1.20.120.560">
    <property type="entry name" value="alix/aip1 in complex with the ypdl late domain"/>
    <property type="match status" value="1"/>
</dbReference>
<evidence type="ECO:0000256" key="4">
    <source>
        <dbReference type="ARBA" id="ARBA00022679"/>
    </source>
</evidence>
<evidence type="ECO:0000313" key="14">
    <source>
        <dbReference type="EMBL" id="KAA0705119.1"/>
    </source>
</evidence>
<dbReference type="EMBL" id="SOYY01000022">
    <property type="protein sequence ID" value="KAA0705119.1"/>
    <property type="molecule type" value="Genomic_DNA"/>
</dbReference>
<reference evidence="14 15" key="1">
    <citation type="journal article" date="2019" name="Mol. Ecol. Resour.">
        <title>Chromosome-level genome assembly of Triplophysa tibetana, a fish adapted to the harsh high-altitude environment of the Tibetan Plateau.</title>
        <authorList>
            <person name="Yang X."/>
            <person name="Liu H."/>
            <person name="Ma Z."/>
            <person name="Zou Y."/>
            <person name="Zou M."/>
            <person name="Mao Y."/>
            <person name="Li X."/>
            <person name="Wang H."/>
            <person name="Chen T."/>
            <person name="Wang W."/>
            <person name="Yang R."/>
        </authorList>
    </citation>
    <scope>NUCLEOTIDE SEQUENCE [LARGE SCALE GENOMIC DNA]</scope>
    <source>
        <strain evidence="14">TTIB1903HZAU</strain>
        <tissue evidence="14">Muscle</tissue>
    </source>
</reference>
<keyword evidence="6 14" id="KW-0418">Kinase</keyword>
<keyword evidence="3 11" id="KW-0723">Serine/threonine-protein kinase</keyword>
<evidence type="ECO:0000256" key="5">
    <source>
        <dbReference type="ARBA" id="ARBA00022741"/>
    </source>
</evidence>
<evidence type="ECO:0000256" key="10">
    <source>
        <dbReference type="PROSITE-ProRule" id="PRU10141"/>
    </source>
</evidence>
<keyword evidence="4" id="KW-0808">Transferase</keyword>
<dbReference type="GO" id="GO:0005737">
    <property type="term" value="C:cytoplasm"/>
    <property type="evidence" value="ECO:0007669"/>
    <property type="project" value="TreeGrafter"/>
</dbReference>
<dbReference type="Gene3D" id="1.10.510.10">
    <property type="entry name" value="Transferase(Phosphotransferase) domain 1"/>
    <property type="match status" value="1"/>
</dbReference>
<dbReference type="GO" id="GO:0005524">
    <property type="term" value="F:ATP binding"/>
    <property type="evidence" value="ECO:0007669"/>
    <property type="project" value="UniProtKB-UniRule"/>
</dbReference>
<dbReference type="FunFam" id="3.30.200.20:FF:000246">
    <property type="entry name" value="Pim proto-oncogene, serine/threonine kinase,-related 152"/>
    <property type="match status" value="1"/>
</dbReference>
<dbReference type="GO" id="GO:0004674">
    <property type="term" value="F:protein serine/threonine kinase activity"/>
    <property type="evidence" value="ECO:0007669"/>
    <property type="project" value="UniProtKB-KW"/>
</dbReference>
<dbReference type="GO" id="GO:0007346">
    <property type="term" value="P:regulation of mitotic cell cycle"/>
    <property type="evidence" value="ECO:0007669"/>
    <property type="project" value="TreeGrafter"/>
</dbReference>
<evidence type="ECO:0000256" key="2">
    <source>
        <dbReference type="ARBA" id="ARBA00012513"/>
    </source>
</evidence>
<feature type="region of interest" description="Disordered" evidence="12">
    <location>
        <begin position="270"/>
        <end position="304"/>
    </location>
</feature>
<feature type="domain" description="Protein kinase" evidence="13">
    <location>
        <begin position="2"/>
        <end position="336"/>
    </location>
</feature>
<feature type="compositionally biased region" description="Polar residues" evidence="12">
    <location>
        <begin position="341"/>
        <end position="353"/>
    </location>
</feature>
<dbReference type="Gene3D" id="3.30.200.20">
    <property type="entry name" value="Phosphorylase Kinase, domain 1"/>
    <property type="match status" value="1"/>
</dbReference>
<dbReference type="Pfam" id="PF00069">
    <property type="entry name" value="Pkinase"/>
    <property type="match status" value="1"/>
</dbReference>
<evidence type="ECO:0000256" key="11">
    <source>
        <dbReference type="RuleBase" id="RU000304"/>
    </source>
</evidence>
<dbReference type="SMART" id="SM00220">
    <property type="entry name" value="S_TKc"/>
    <property type="match status" value="1"/>
</dbReference>
<dbReference type="PROSITE" id="PS00108">
    <property type="entry name" value="PROTEIN_KINASE_ST"/>
    <property type="match status" value="1"/>
</dbReference>
<keyword evidence="7 10" id="KW-0067">ATP-binding</keyword>
<dbReference type="PROSITE" id="PS50011">
    <property type="entry name" value="PROTEIN_KINASE_DOM"/>
    <property type="match status" value="1"/>
</dbReference>
<feature type="region of interest" description="Disordered" evidence="12">
    <location>
        <begin position="341"/>
        <end position="360"/>
    </location>
</feature>
<dbReference type="InterPro" id="IPR011009">
    <property type="entry name" value="Kinase-like_dom_sf"/>
</dbReference>
<feature type="compositionally biased region" description="Polar residues" evidence="12">
    <location>
        <begin position="423"/>
        <end position="456"/>
    </location>
</feature>
<dbReference type="PROSITE" id="PS00107">
    <property type="entry name" value="PROTEIN_KINASE_ATP"/>
    <property type="match status" value="1"/>
</dbReference>
<feature type="compositionally biased region" description="Polar residues" evidence="12">
    <location>
        <begin position="272"/>
        <end position="281"/>
    </location>
</feature>
<evidence type="ECO:0000256" key="1">
    <source>
        <dbReference type="ARBA" id="ARBA00005505"/>
    </source>
</evidence>
<feature type="binding site" evidence="10">
    <location>
        <position position="31"/>
    </location>
    <ligand>
        <name>ATP</name>
        <dbReference type="ChEBI" id="CHEBI:30616"/>
    </ligand>
</feature>
<organism evidence="14 15">
    <name type="scientific">Triplophysa tibetana</name>
    <dbReference type="NCBI Taxonomy" id="1572043"/>
    <lineage>
        <taxon>Eukaryota</taxon>
        <taxon>Metazoa</taxon>
        <taxon>Chordata</taxon>
        <taxon>Craniata</taxon>
        <taxon>Vertebrata</taxon>
        <taxon>Euteleostomi</taxon>
        <taxon>Actinopterygii</taxon>
        <taxon>Neopterygii</taxon>
        <taxon>Teleostei</taxon>
        <taxon>Ostariophysi</taxon>
        <taxon>Cypriniformes</taxon>
        <taxon>Nemacheilidae</taxon>
        <taxon>Triplophysa</taxon>
    </lineage>
</organism>
<evidence type="ECO:0000256" key="7">
    <source>
        <dbReference type="ARBA" id="ARBA00022840"/>
    </source>
</evidence>
<keyword evidence="15" id="KW-1185">Reference proteome</keyword>
<sequence>MYKIGKKLGEGGFGVVHEGKCMRNGTKVAVKHVNKKKFRDYIWIPDYAKPIPREIALLILANKGDYVPGIIKLLDWEDCEKYYNMVMERFDPFEDVESFMKRYGGKINEELARRILRQVTEAVEVCHRRGVFHRDIKTQNLLINPDTLQVKLIDFGCGDLLKTSKYTMFMGTTAYACPEFFETGKYNGNPATVYSLGVLLFVMVCGKFPNSFDKYKIDEKMWHHDNLTTENCRYGLETPDTFRSLECGLDRTNRDRRGFANGPWVSKEDYNWNPTISNPTTEESDRTPVSDEQQEHRDLPNAEQTKELHSHCYCTYMRERFTALEGELVQLREITLSLQTIQSSDQSSNNPTAKQKEGDNISKELSSLQVEVKQLVQERERLKVQLASLETQLTQQTESHWTQLTALREEIRELKYDKDTHLTAFNSKNGPEQQVTLQTDHSSQTPVSQLSQNRPSSPNPLPTKDWDPFPAKTTANRPEHHPCGLHPPPGICNRTPAA</sequence>
<name>A0A5A9N831_9TELE</name>
<protein>
    <recommendedName>
        <fullName evidence="2">non-specific serine/threonine protein kinase</fullName>
        <ecNumber evidence="2">2.7.11.1</ecNumber>
    </recommendedName>
</protein>
<comment type="catalytic activity">
    <reaction evidence="8">
        <text>L-threonyl-[protein] + ATP = O-phospho-L-threonyl-[protein] + ADP + H(+)</text>
        <dbReference type="Rhea" id="RHEA:46608"/>
        <dbReference type="Rhea" id="RHEA-COMP:11060"/>
        <dbReference type="Rhea" id="RHEA-COMP:11605"/>
        <dbReference type="ChEBI" id="CHEBI:15378"/>
        <dbReference type="ChEBI" id="CHEBI:30013"/>
        <dbReference type="ChEBI" id="CHEBI:30616"/>
        <dbReference type="ChEBI" id="CHEBI:61977"/>
        <dbReference type="ChEBI" id="CHEBI:456216"/>
        <dbReference type="EC" id="2.7.11.1"/>
    </reaction>
</comment>
<dbReference type="InterPro" id="IPR051138">
    <property type="entry name" value="PIM_Ser/Thr_kinase"/>
</dbReference>
<dbReference type="InterPro" id="IPR017441">
    <property type="entry name" value="Protein_kinase_ATP_BS"/>
</dbReference>
<feature type="region of interest" description="Disordered" evidence="12">
    <location>
        <begin position="423"/>
        <end position="498"/>
    </location>
</feature>
<dbReference type="EC" id="2.7.11.1" evidence="2"/>
<evidence type="ECO:0000256" key="3">
    <source>
        <dbReference type="ARBA" id="ARBA00022527"/>
    </source>
</evidence>
<comment type="catalytic activity">
    <reaction evidence="9">
        <text>L-seryl-[protein] + ATP = O-phospho-L-seryl-[protein] + ADP + H(+)</text>
        <dbReference type="Rhea" id="RHEA:17989"/>
        <dbReference type="Rhea" id="RHEA-COMP:9863"/>
        <dbReference type="Rhea" id="RHEA-COMP:11604"/>
        <dbReference type="ChEBI" id="CHEBI:15378"/>
        <dbReference type="ChEBI" id="CHEBI:29999"/>
        <dbReference type="ChEBI" id="CHEBI:30616"/>
        <dbReference type="ChEBI" id="CHEBI:83421"/>
        <dbReference type="ChEBI" id="CHEBI:456216"/>
        <dbReference type="EC" id="2.7.11.1"/>
    </reaction>
</comment>
<evidence type="ECO:0000256" key="6">
    <source>
        <dbReference type="ARBA" id="ARBA00022777"/>
    </source>
</evidence>
<accession>A0A5A9N831</accession>
<evidence type="ECO:0000313" key="15">
    <source>
        <dbReference type="Proteomes" id="UP000324632"/>
    </source>
</evidence>
<dbReference type="PANTHER" id="PTHR22984:SF11">
    <property type="entry name" value="AURORA KINASE-RELATED"/>
    <property type="match status" value="1"/>
</dbReference>
<keyword evidence="5 10" id="KW-0547">Nucleotide-binding</keyword>
<evidence type="ECO:0000259" key="13">
    <source>
        <dbReference type="PROSITE" id="PS50011"/>
    </source>
</evidence>
<comment type="caution">
    <text evidence="14">The sequence shown here is derived from an EMBL/GenBank/DDBJ whole genome shotgun (WGS) entry which is preliminary data.</text>
</comment>
<gene>
    <name evidence="14" type="ORF">E1301_Tti021676</name>
</gene>
<evidence type="ECO:0000256" key="12">
    <source>
        <dbReference type="SAM" id="MobiDB-lite"/>
    </source>
</evidence>
<dbReference type="Proteomes" id="UP000324632">
    <property type="component" value="Chromosome 22"/>
</dbReference>
<evidence type="ECO:0000256" key="8">
    <source>
        <dbReference type="ARBA" id="ARBA00047899"/>
    </source>
</evidence>
<dbReference type="SUPFAM" id="SSF56112">
    <property type="entry name" value="Protein kinase-like (PK-like)"/>
    <property type="match status" value="1"/>
</dbReference>
<dbReference type="AlphaFoldDB" id="A0A5A9N831"/>
<evidence type="ECO:0000256" key="9">
    <source>
        <dbReference type="ARBA" id="ARBA00048679"/>
    </source>
</evidence>